<dbReference type="EMBL" id="JH598420">
    <property type="status" value="NOT_ANNOTATED_CDS"/>
    <property type="molecule type" value="Genomic_DNA"/>
</dbReference>
<dbReference type="HOGENOM" id="CLU_2282863_0_0_1"/>
<evidence type="ECO:0000313" key="3">
    <source>
        <dbReference type="Proteomes" id="UP000011713"/>
    </source>
</evidence>
<dbReference type="Proteomes" id="UP000011713">
    <property type="component" value="Unassembled WGS sequence"/>
</dbReference>
<evidence type="ECO:0000313" key="2">
    <source>
        <dbReference type="EnsemblProtists" id="HpaP807629"/>
    </source>
</evidence>
<dbReference type="VEuPathDB" id="FungiDB:HpaG807629"/>
<sequence>MVRRESAAVPCHLVAAGARAQYLLDVQPFGRSLPATQSSNTATRRSRRRVPKTSYVGQTTSNRVLCGSSTIRNCDTILRFDVKSQSNATYPASELGERSVRA</sequence>
<feature type="region of interest" description="Disordered" evidence="1">
    <location>
        <begin position="32"/>
        <end position="53"/>
    </location>
</feature>
<dbReference type="InParanoid" id="M4BMJ2"/>
<dbReference type="AlphaFoldDB" id="M4BMJ2"/>
<protein>
    <submittedName>
        <fullName evidence="2">Uncharacterized protein</fullName>
    </submittedName>
</protein>
<evidence type="ECO:0000256" key="1">
    <source>
        <dbReference type="SAM" id="MobiDB-lite"/>
    </source>
</evidence>
<dbReference type="EnsemblProtists" id="HpaT807629">
    <property type="protein sequence ID" value="HpaP807629"/>
    <property type="gene ID" value="HpaG807629"/>
</dbReference>
<reference evidence="2" key="2">
    <citation type="submission" date="2015-06" db="UniProtKB">
        <authorList>
            <consortium name="EnsemblProtists"/>
        </authorList>
    </citation>
    <scope>IDENTIFICATION</scope>
    <source>
        <strain evidence="2">Emoy2</strain>
    </source>
</reference>
<accession>M4BMJ2</accession>
<proteinExistence type="predicted"/>
<organism evidence="2 3">
    <name type="scientific">Hyaloperonospora arabidopsidis (strain Emoy2)</name>
    <name type="common">Downy mildew agent</name>
    <name type="synonym">Peronospora arabidopsidis</name>
    <dbReference type="NCBI Taxonomy" id="559515"/>
    <lineage>
        <taxon>Eukaryota</taxon>
        <taxon>Sar</taxon>
        <taxon>Stramenopiles</taxon>
        <taxon>Oomycota</taxon>
        <taxon>Peronosporomycetes</taxon>
        <taxon>Peronosporales</taxon>
        <taxon>Peronosporaceae</taxon>
        <taxon>Hyaloperonospora</taxon>
    </lineage>
</organism>
<reference evidence="3" key="1">
    <citation type="journal article" date="2010" name="Science">
        <title>Signatures of adaptation to obligate biotrophy in the Hyaloperonospora arabidopsidis genome.</title>
        <authorList>
            <person name="Baxter L."/>
            <person name="Tripathy S."/>
            <person name="Ishaque N."/>
            <person name="Boot N."/>
            <person name="Cabral A."/>
            <person name="Kemen E."/>
            <person name="Thines M."/>
            <person name="Ah-Fong A."/>
            <person name="Anderson R."/>
            <person name="Badejoko W."/>
            <person name="Bittner-Eddy P."/>
            <person name="Boore J.L."/>
            <person name="Chibucos M.C."/>
            <person name="Coates M."/>
            <person name="Dehal P."/>
            <person name="Delehaunty K."/>
            <person name="Dong S."/>
            <person name="Downton P."/>
            <person name="Dumas B."/>
            <person name="Fabro G."/>
            <person name="Fronick C."/>
            <person name="Fuerstenberg S.I."/>
            <person name="Fulton L."/>
            <person name="Gaulin E."/>
            <person name="Govers F."/>
            <person name="Hughes L."/>
            <person name="Humphray S."/>
            <person name="Jiang R.H."/>
            <person name="Judelson H."/>
            <person name="Kamoun S."/>
            <person name="Kyung K."/>
            <person name="Meijer H."/>
            <person name="Minx P."/>
            <person name="Morris P."/>
            <person name="Nelson J."/>
            <person name="Phuntumart V."/>
            <person name="Qutob D."/>
            <person name="Rehmany A."/>
            <person name="Rougon-Cardoso A."/>
            <person name="Ryden P."/>
            <person name="Torto-Alalibo T."/>
            <person name="Studholme D."/>
            <person name="Wang Y."/>
            <person name="Win J."/>
            <person name="Wood J."/>
            <person name="Clifton S.W."/>
            <person name="Rogers J."/>
            <person name="Van den Ackerveken G."/>
            <person name="Jones J.D."/>
            <person name="McDowell J.M."/>
            <person name="Beynon J."/>
            <person name="Tyler B.M."/>
        </authorList>
    </citation>
    <scope>NUCLEOTIDE SEQUENCE [LARGE SCALE GENOMIC DNA]</scope>
    <source>
        <strain evidence="3">Emoy2</strain>
    </source>
</reference>
<name>M4BMJ2_HYAAE</name>
<keyword evidence="3" id="KW-1185">Reference proteome</keyword>